<dbReference type="PANTHER" id="PTHR43429:SF3">
    <property type="entry name" value="NITRITE REDUCTASE [NAD(P)H]"/>
    <property type="match status" value="1"/>
</dbReference>
<feature type="domain" description="NADH-rubredoxin oxidoreductase C-terminal" evidence="5">
    <location>
        <begin position="322"/>
        <end position="387"/>
    </location>
</feature>
<dbReference type="Pfam" id="PF07992">
    <property type="entry name" value="Pyr_redox_2"/>
    <property type="match status" value="1"/>
</dbReference>
<reference evidence="7" key="1">
    <citation type="submission" date="2010-11" db="EMBL/GenBank/DDBJ databases">
        <title>The complete genome of Mahella australiensis DSM 15567.</title>
        <authorList>
            <consortium name="US DOE Joint Genome Institute (JGI-PGF)"/>
            <person name="Lucas S."/>
            <person name="Copeland A."/>
            <person name="Lapidus A."/>
            <person name="Bruce D."/>
            <person name="Goodwin L."/>
            <person name="Pitluck S."/>
            <person name="Kyrpides N."/>
            <person name="Mavromatis K."/>
            <person name="Pagani I."/>
            <person name="Ivanova N."/>
            <person name="Teshima H."/>
            <person name="Brettin T."/>
            <person name="Detter J.C."/>
            <person name="Han C."/>
            <person name="Tapia R."/>
            <person name="Land M."/>
            <person name="Hauser L."/>
            <person name="Markowitz V."/>
            <person name="Cheng J.-F."/>
            <person name="Hugenholtz P."/>
            <person name="Woyke T."/>
            <person name="Wu D."/>
            <person name="Spring S."/>
            <person name="Pukall R."/>
            <person name="Steenblock K."/>
            <person name="Schneider S."/>
            <person name="Klenk H.-P."/>
            <person name="Eisen J.A."/>
        </authorList>
    </citation>
    <scope>NUCLEOTIDE SEQUENCE [LARGE SCALE GENOMIC DNA]</scope>
    <source>
        <strain evidence="7">DSM 15567 / CIP 107919 / 50-1 BON</strain>
    </source>
</reference>
<dbReference type="Pfam" id="PF18267">
    <property type="entry name" value="Rubredoxin_C"/>
    <property type="match status" value="1"/>
</dbReference>
<dbReference type="InterPro" id="IPR041575">
    <property type="entry name" value="Rubredoxin_C"/>
</dbReference>
<dbReference type="GO" id="GO:0016491">
    <property type="term" value="F:oxidoreductase activity"/>
    <property type="evidence" value="ECO:0007669"/>
    <property type="project" value="InterPro"/>
</dbReference>
<dbReference type="SUPFAM" id="SSF51905">
    <property type="entry name" value="FAD/NAD(P)-binding domain"/>
    <property type="match status" value="2"/>
</dbReference>
<dbReference type="InterPro" id="IPR050260">
    <property type="entry name" value="FAD-bd_OxRdtase"/>
</dbReference>
<comment type="cofactor">
    <cofactor evidence="1">
        <name>FAD</name>
        <dbReference type="ChEBI" id="CHEBI:57692"/>
    </cofactor>
</comment>
<dbReference type="STRING" id="697281.Mahau_1707"/>
<dbReference type="InterPro" id="IPR023753">
    <property type="entry name" value="FAD/NAD-binding_dom"/>
</dbReference>
<dbReference type="EMBL" id="CP002360">
    <property type="protein sequence ID" value="AEE96888.1"/>
    <property type="molecule type" value="Genomic_DNA"/>
</dbReference>
<dbReference type="InterPro" id="IPR016156">
    <property type="entry name" value="FAD/NAD-linked_Rdtase_dimer_sf"/>
</dbReference>
<dbReference type="InterPro" id="IPR036188">
    <property type="entry name" value="FAD/NAD-bd_sf"/>
</dbReference>
<evidence type="ECO:0000256" key="2">
    <source>
        <dbReference type="ARBA" id="ARBA00022630"/>
    </source>
</evidence>
<protein>
    <submittedName>
        <fullName evidence="6">FAD-dependent pyridine nucleotide-disulfide oxidoreductase</fullName>
    </submittedName>
</protein>
<dbReference type="PANTHER" id="PTHR43429">
    <property type="entry name" value="PYRIDINE NUCLEOTIDE-DISULFIDE OXIDOREDUCTASE DOMAIN-CONTAINING"/>
    <property type="match status" value="1"/>
</dbReference>
<evidence type="ECO:0000313" key="6">
    <source>
        <dbReference type="EMBL" id="AEE96888.1"/>
    </source>
</evidence>
<dbReference type="PRINTS" id="PR00411">
    <property type="entry name" value="PNDRDTASEI"/>
</dbReference>
<dbReference type="Proteomes" id="UP000008457">
    <property type="component" value="Chromosome"/>
</dbReference>
<keyword evidence="2" id="KW-0285">Flavoprotein</keyword>
<dbReference type="RefSeq" id="WP_013781316.1">
    <property type="nucleotide sequence ID" value="NC_015520.1"/>
</dbReference>
<evidence type="ECO:0000313" key="7">
    <source>
        <dbReference type="Proteomes" id="UP000008457"/>
    </source>
</evidence>
<sequence>MEYVIIGNSAAAVGAVEGIRQVDDAGNITVISEEPYYAYSRPLISYLLAGTVDDKKMAYRDAGFYEDNDVSLLLGVKAVSIDTAGKQVLLSDGKTVTYDRLLIATGGKPFVPPTKGSDKKGVYTFIKRDDAEQLKAIAKPGKKAVVIGGGLIGLKAAEGLVKCGVSVTVVELADRILSTILDEQAAAMVQEVLEEHGINIILNNTVTEVIGDDRASGVILKNGDSIECDMIITAIGVRPNTDVVANTDISINRGIKVDDHMCSDINDVYAAGDVAEAYDIVYEDQRVTPIWPNAYIQGEVAGRNMAGDDVAFDGGFARNSIAFFGLPMITAGIIKPTGDDYEVASVIQPDKKVYKKAVFKDNRLVGFIRLTDIDRAGILTGLIKDKIDVTAFKNKLLDEDFGFVYMPKSYRKEKLLGVKRK</sequence>
<organism evidence="6 7">
    <name type="scientific">Mahella australiensis (strain DSM 15567 / CIP 107919 / 50-1 BON)</name>
    <dbReference type="NCBI Taxonomy" id="697281"/>
    <lineage>
        <taxon>Bacteria</taxon>
        <taxon>Bacillati</taxon>
        <taxon>Bacillota</taxon>
        <taxon>Clostridia</taxon>
        <taxon>Thermoanaerobacterales</taxon>
        <taxon>Thermoanaerobacterales Family IV. Incertae Sedis</taxon>
        <taxon>Mahella</taxon>
    </lineage>
</organism>
<name>F4A054_MAHA5</name>
<dbReference type="AlphaFoldDB" id="F4A054"/>
<evidence type="ECO:0000256" key="1">
    <source>
        <dbReference type="ARBA" id="ARBA00001974"/>
    </source>
</evidence>
<feature type="domain" description="FAD/NAD(P)-binding" evidence="4">
    <location>
        <begin position="2"/>
        <end position="298"/>
    </location>
</feature>
<evidence type="ECO:0000259" key="5">
    <source>
        <dbReference type="Pfam" id="PF18267"/>
    </source>
</evidence>
<evidence type="ECO:0000259" key="4">
    <source>
        <dbReference type="Pfam" id="PF07992"/>
    </source>
</evidence>
<dbReference type="Gene3D" id="3.50.50.60">
    <property type="entry name" value="FAD/NAD(P)-binding domain"/>
    <property type="match status" value="2"/>
</dbReference>
<dbReference type="PRINTS" id="PR00368">
    <property type="entry name" value="FADPNR"/>
</dbReference>
<keyword evidence="7" id="KW-1185">Reference proteome</keyword>
<dbReference type="Gene3D" id="3.30.390.30">
    <property type="match status" value="1"/>
</dbReference>
<accession>F4A054</accession>
<dbReference type="eggNOG" id="COG1251">
    <property type="taxonomic scope" value="Bacteria"/>
</dbReference>
<gene>
    <name evidence="6" type="ordered locus">Mahau_1707</name>
</gene>
<reference evidence="6 7" key="2">
    <citation type="journal article" date="2011" name="Stand. Genomic Sci.">
        <title>Complete genome sequence of Mahella australiensis type strain (50-1 BON).</title>
        <authorList>
            <person name="Sikorski J."/>
            <person name="Teshima H."/>
            <person name="Nolan M."/>
            <person name="Lucas S."/>
            <person name="Hammon N."/>
            <person name="Deshpande S."/>
            <person name="Cheng J.F."/>
            <person name="Pitluck S."/>
            <person name="Liolios K."/>
            <person name="Pagani I."/>
            <person name="Ivanova N."/>
            <person name="Huntemann M."/>
            <person name="Mavromatis K."/>
            <person name="Ovchinikova G."/>
            <person name="Pati A."/>
            <person name="Tapia R."/>
            <person name="Han C."/>
            <person name="Goodwin L."/>
            <person name="Chen A."/>
            <person name="Palaniappan K."/>
            <person name="Land M."/>
            <person name="Hauser L."/>
            <person name="Ngatchou-Djao O.D."/>
            <person name="Rohde M."/>
            <person name="Pukall R."/>
            <person name="Spring S."/>
            <person name="Abt B."/>
            <person name="Goker M."/>
            <person name="Detter J.C."/>
            <person name="Woyke T."/>
            <person name="Bristow J."/>
            <person name="Markowitz V."/>
            <person name="Hugenholtz P."/>
            <person name="Eisen J.A."/>
            <person name="Kyrpides N.C."/>
            <person name="Klenk H.P."/>
            <person name="Lapidus A."/>
        </authorList>
    </citation>
    <scope>NUCLEOTIDE SEQUENCE [LARGE SCALE GENOMIC DNA]</scope>
    <source>
        <strain evidence="7">DSM 15567 / CIP 107919 / 50-1 BON</strain>
    </source>
</reference>
<proteinExistence type="predicted"/>
<dbReference type="HOGENOM" id="CLU_003291_4_4_9"/>
<dbReference type="KEGG" id="mas:Mahau_1707"/>
<dbReference type="OrthoDB" id="9807946at2"/>
<evidence type="ECO:0000256" key="3">
    <source>
        <dbReference type="ARBA" id="ARBA00022827"/>
    </source>
</evidence>
<keyword evidence="3" id="KW-0274">FAD</keyword>